<organism evidence="1">
    <name type="scientific">Anguilla anguilla</name>
    <name type="common">European freshwater eel</name>
    <name type="synonym">Muraena anguilla</name>
    <dbReference type="NCBI Taxonomy" id="7936"/>
    <lineage>
        <taxon>Eukaryota</taxon>
        <taxon>Metazoa</taxon>
        <taxon>Chordata</taxon>
        <taxon>Craniata</taxon>
        <taxon>Vertebrata</taxon>
        <taxon>Euteleostomi</taxon>
        <taxon>Actinopterygii</taxon>
        <taxon>Neopterygii</taxon>
        <taxon>Teleostei</taxon>
        <taxon>Anguilliformes</taxon>
        <taxon>Anguillidae</taxon>
        <taxon>Anguilla</taxon>
    </lineage>
</organism>
<sequence>MCFGQGRYPSHWEKLSVDVPSYHLTHPCYFTVCVSHLDQKGSLLTMMLCVLKISIE</sequence>
<dbReference type="EMBL" id="GBXM01018005">
    <property type="protein sequence ID" value="JAH90572.1"/>
    <property type="molecule type" value="Transcribed_RNA"/>
</dbReference>
<proteinExistence type="predicted"/>
<reference evidence="1" key="1">
    <citation type="submission" date="2014-11" db="EMBL/GenBank/DDBJ databases">
        <authorList>
            <person name="Amaro Gonzalez C."/>
        </authorList>
    </citation>
    <scope>NUCLEOTIDE SEQUENCE</scope>
</reference>
<evidence type="ECO:0000313" key="1">
    <source>
        <dbReference type="EMBL" id="JAH90572.1"/>
    </source>
</evidence>
<dbReference type="AlphaFoldDB" id="A0A0E9WJP4"/>
<protein>
    <submittedName>
        <fullName evidence="1">Uncharacterized protein</fullName>
    </submittedName>
</protein>
<accession>A0A0E9WJP4</accession>
<name>A0A0E9WJP4_ANGAN</name>
<reference evidence="1" key="2">
    <citation type="journal article" date="2015" name="Fish Shellfish Immunol.">
        <title>Early steps in the European eel (Anguilla anguilla)-Vibrio vulnificus interaction in the gills: Role of the RtxA13 toxin.</title>
        <authorList>
            <person name="Callol A."/>
            <person name="Pajuelo D."/>
            <person name="Ebbesson L."/>
            <person name="Teles M."/>
            <person name="MacKenzie S."/>
            <person name="Amaro C."/>
        </authorList>
    </citation>
    <scope>NUCLEOTIDE SEQUENCE</scope>
</reference>